<dbReference type="SMART" id="SM01043">
    <property type="entry name" value="BTAD"/>
    <property type="match status" value="1"/>
</dbReference>
<proteinExistence type="inferred from homology"/>
<dbReference type="InterPro" id="IPR011990">
    <property type="entry name" value="TPR-like_helical_dom_sf"/>
</dbReference>
<evidence type="ECO:0000256" key="4">
    <source>
        <dbReference type="ARBA" id="ARBA00023163"/>
    </source>
</evidence>
<feature type="DNA-binding region" description="OmpR/PhoB-type" evidence="5">
    <location>
        <begin position="1"/>
        <end position="101"/>
    </location>
</feature>
<feature type="region of interest" description="Disordered" evidence="6">
    <location>
        <begin position="254"/>
        <end position="313"/>
    </location>
</feature>
<evidence type="ECO:0000259" key="7">
    <source>
        <dbReference type="PROSITE" id="PS51755"/>
    </source>
</evidence>
<protein>
    <submittedName>
        <fullName evidence="8">Transcriptional regulator, AfsR family</fullName>
    </submittedName>
</protein>
<dbReference type="CDD" id="cd15831">
    <property type="entry name" value="BTAD"/>
    <property type="match status" value="1"/>
</dbReference>
<dbReference type="PROSITE" id="PS51755">
    <property type="entry name" value="OMPR_PHOB"/>
    <property type="match status" value="1"/>
</dbReference>
<dbReference type="GO" id="GO:0003677">
    <property type="term" value="F:DNA binding"/>
    <property type="evidence" value="ECO:0007669"/>
    <property type="project" value="UniProtKB-UniRule"/>
</dbReference>
<feature type="domain" description="OmpR/PhoB-type" evidence="7">
    <location>
        <begin position="1"/>
        <end position="101"/>
    </location>
</feature>
<dbReference type="GO" id="GO:0006355">
    <property type="term" value="P:regulation of DNA-templated transcription"/>
    <property type="evidence" value="ECO:0007669"/>
    <property type="project" value="InterPro"/>
</dbReference>
<dbReference type="PANTHER" id="PTHR35807">
    <property type="entry name" value="TRANSCRIPTIONAL REGULATOR REDD-RELATED"/>
    <property type="match status" value="1"/>
</dbReference>
<dbReference type="EMBL" id="CADCVQ010000042">
    <property type="protein sequence ID" value="CAA9480658.1"/>
    <property type="molecule type" value="Genomic_DNA"/>
</dbReference>
<dbReference type="InterPro" id="IPR051677">
    <property type="entry name" value="AfsR-DnrI-RedD_regulator"/>
</dbReference>
<feature type="compositionally biased region" description="Low complexity" evidence="6">
    <location>
        <begin position="283"/>
        <end position="298"/>
    </location>
</feature>
<evidence type="ECO:0000256" key="2">
    <source>
        <dbReference type="ARBA" id="ARBA00023015"/>
    </source>
</evidence>
<dbReference type="Gene3D" id="1.25.40.10">
    <property type="entry name" value="Tetratricopeptide repeat domain"/>
    <property type="match status" value="1"/>
</dbReference>
<comment type="similarity">
    <text evidence="1">Belongs to the AfsR/DnrI/RedD regulatory family.</text>
</comment>
<dbReference type="SUPFAM" id="SSF46894">
    <property type="entry name" value="C-terminal effector domain of the bipartite response regulators"/>
    <property type="match status" value="1"/>
</dbReference>
<evidence type="ECO:0000256" key="3">
    <source>
        <dbReference type="ARBA" id="ARBA00023125"/>
    </source>
</evidence>
<organism evidence="8">
    <name type="scientific">uncultured Solirubrobacteraceae bacterium</name>
    <dbReference type="NCBI Taxonomy" id="1162706"/>
    <lineage>
        <taxon>Bacteria</taxon>
        <taxon>Bacillati</taxon>
        <taxon>Actinomycetota</taxon>
        <taxon>Thermoleophilia</taxon>
        <taxon>Solirubrobacterales</taxon>
        <taxon>Solirubrobacteraceae</taxon>
        <taxon>environmental samples</taxon>
    </lineage>
</organism>
<keyword evidence="4" id="KW-0804">Transcription</keyword>
<dbReference type="Pfam" id="PF00486">
    <property type="entry name" value="Trans_reg_C"/>
    <property type="match status" value="1"/>
</dbReference>
<feature type="non-terminal residue" evidence="8">
    <location>
        <position position="313"/>
    </location>
</feature>
<evidence type="ECO:0000256" key="1">
    <source>
        <dbReference type="ARBA" id="ARBA00005820"/>
    </source>
</evidence>
<dbReference type="SMART" id="SM00862">
    <property type="entry name" value="Trans_reg_C"/>
    <property type="match status" value="1"/>
</dbReference>
<dbReference type="SUPFAM" id="SSF48452">
    <property type="entry name" value="TPR-like"/>
    <property type="match status" value="1"/>
</dbReference>
<name>A0A6J4RSN5_9ACTN</name>
<dbReference type="PANTHER" id="PTHR35807:SF1">
    <property type="entry name" value="TRANSCRIPTIONAL REGULATOR REDD"/>
    <property type="match status" value="1"/>
</dbReference>
<dbReference type="InterPro" id="IPR005158">
    <property type="entry name" value="BTAD"/>
</dbReference>
<dbReference type="InterPro" id="IPR036388">
    <property type="entry name" value="WH-like_DNA-bd_sf"/>
</dbReference>
<keyword evidence="3 5" id="KW-0238">DNA-binding</keyword>
<dbReference type="AlphaFoldDB" id="A0A6J4RSN5"/>
<feature type="compositionally biased region" description="Low complexity" evidence="6">
    <location>
        <begin position="264"/>
        <end position="274"/>
    </location>
</feature>
<sequence>MQRSLEFRVLGPLEVCDGDHRVALGGRKQRALLAILLLHANEVVSTDRLVDMLWGESPPQTALTALHGHVSQLRKLLEPDRGPGADPSLLVTHAPGYVLRIAPQQLDLERFKALLASAREASADGNRPEAAALLTDALALWRGPPLADLENEPFAQAALPPLADLRIAATEERFEAELASGGRPDLSAQLEGHIARHPLRERPRGQLMLALYRAGRQAEALRAYQDARRTLVEEVGIEPGWDLRRLERAILEQDPALDLPPAPARDAAPRTAPAPRRPRARRSGSASSSSATPARCAPGRSSTPAGSSRGCAS</sequence>
<reference evidence="8" key="1">
    <citation type="submission" date="2020-02" db="EMBL/GenBank/DDBJ databases">
        <authorList>
            <person name="Meier V. D."/>
        </authorList>
    </citation>
    <scope>NUCLEOTIDE SEQUENCE</scope>
    <source>
        <strain evidence="8">AVDCRST_MAG67</strain>
    </source>
</reference>
<evidence type="ECO:0000256" key="6">
    <source>
        <dbReference type="SAM" id="MobiDB-lite"/>
    </source>
</evidence>
<gene>
    <name evidence="8" type="ORF">AVDCRST_MAG67-848</name>
</gene>
<dbReference type="Pfam" id="PF03704">
    <property type="entry name" value="BTAD"/>
    <property type="match status" value="1"/>
</dbReference>
<evidence type="ECO:0000256" key="5">
    <source>
        <dbReference type="PROSITE-ProRule" id="PRU01091"/>
    </source>
</evidence>
<dbReference type="Gene3D" id="1.10.10.10">
    <property type="entry name" value="Winged helix-like DNA-binding domain superfamily/Winged helix DNA-binding domain"/>
    <property type="match status" value="1"/>
</dbReference>
<evidence type="ECO:0000313" key="8">
    <source>
        <dbReference type="EMBL" id="CAA9480658.1"/>
    </source>
</evidence>
<accession>A0A6J4RSN5</accession>
<dbReference type="InterPro" id="IPR001867">
    <property type="entry name" value="OmpR/PhoB-type_DNA-bd"/>
</dbReference>
<keyword evidence="2" id="KW-0805">Transcription regulation</keyword>
<dbReference type="GO" id="GO:0000160">
    <property type="term" value="P:phosphorelay signal transduction system"/>
    <property type="evidence" value="ECO:0007669"/>
    <property type="project" value="InterPro"/>
</dbReference>
<dbReference type="InterPro" id="IPR016032">
    <property type="entry name" value="Sig_transdc_resp-reg_C-effctor"/>
</dbReference>